<proteinExistence type="predicted"/>
<accession>A0A8H6WFQ1</accession>
<dbReference type="Proteomes" id="UP000613580">
    <property type="component" value="Unassembled WGS sequence"/>
</dbReference>
<dbReference type="PANTHER" id="PTHR12069">
    <property type="entry name" value="DNA-DIRECTED RNA POLYMERASES III 80 KDA POLYPEPTIDE RNA POLYMERASE III SUBUNIT 5"/>
    <property type="match status" value="1"/>
</dbReference>
<dbReference type="AlphaFoldDB" id="A0A8H6WFQ1"/>
<comment type="caution">
    <text evidence="2">The sequence shown here is derived from an EMBL/GenBank/DDBJ whole genome shotgun (WGS) entry which is preliminary data.</text>
</comment>
<protein>
    <submittedName>
        <fullName evidence="2">Uncharacterized protein</fullName>
    </submittedName>
</protein>
<organism evidence="2 3">
    <name type="scientific">Mycena chlorophos</name>
    <name type="common">Agaric fungus</name>
    <name type="synonym">Agaricus chlorophos</name>
    <dbReference type="NCBI Taxonomy" id="658473"/>
    <lineage>
        <taxon>Eukaryota</taxon>
        <taxon>Fungi</taxon>
        <taxon>Dikarya</taxon>
        <taxon>Basidiomycota</taxon>
        <taxon>Agaricomycotina</taxon>
        <taxon>Agaricomycetes</taxon>
        <taxon>Agaricomycetidae</taxon>
        <taxon>Agaricales</taxon>
        <taxon>Marasmiineae</taxon>
        <taxon>Mycenaceae</taxon>
        <taxon>Mycena</taxon>
    </lineage>
</organism>
<name>A0A8H6WFQ1_MYCCL</name>
<feature type="compositionally biased region" description="Acidic residues" evidence="1">
    <location>
        <begin position="403"/>
        <end position="416"/>
    </location>
</feature>
<evidence type="ECO:0000313" key="2">
    <source>
        <dbReference type="EMBL" id="KAF7310734.1"/>
    </source>
</evidence>
<dbReference type="Pfam" id="PF04801">
    <property type="entry name" value="RPC5"/>
    <property type="match status" value="1"/>
</dbReference>
<evidence type="ECO:0000313" key="3">
    <source>
        <dbReference type="Proteomes" id="UP000613580"/>
    </source>
</evidence>
<keyword evidence="3" id="KW-1185">Reference proteome</keyword>
<dbReference type="EMBL" id="JACAZE010000007">
    <property type="protein sequence ID" value="KAF7310734.1"/>
    <property type="molecule type" value="Genomic_DNA"/>
</dbReference>
<feature type="compositionally biased region" description="Basic and acidic residues" evidence="1">
    <location>
        <begin position="428"/>
        <end position="447"/>
    </location>
</feature>
<dbReference type="GO" id="GO:0042797">
    <property type="term" value="P:tRNA transcription by RNA polymerase III"/>
    <property type="evidence" value="ECO:0007669"/>
    <property type="project" value="TreeGrafter"/>
</dbReference>
<dbReference type="PANTHER" id="PTHR12069:SF0">
    <property type="entry name" value="DNA-DIRECTED RNA POLYMERASE III SUBUNIT RPC5"/>
    <property type="match status" value="1"/>
</dbReference>
<feature type="region of interest" description="Disordered" evidence="1">
    <location>
        <begin position="392"/>
        <end position="456"/>
    </location>
</feature>
<feature type="region of interest" description="Disordered" evidence="1">
    <location>
        <begin position="26"/>
        <end position="79"/>
    </location>
</feature>
<sequence>MDDEPDIKFGRRTWWNQLLGRGKSSLIPVPPPPLPPAEVSSCNASSKEHTGSTRPSTFSRRDVTNPIPEQPLVRRPASPVPSRAVSSILRFIPRVGLFHEVMKDELLYTTTITFTTFILALCVVLASKLENCLDIGGWLELNASVISVLVIHSFGRVVRRHERDVLLQSSAIYWPENRSPFSRRVGSPQLRFAMPEDRFSDVGAVPVSRDSLASWSSDDFGPKSPIPAISRAHSVSLVPSPKRVYDRIPIRFSNALAPRIHIHQFPLLTRALQVPPSAAASGKRITARIKPVVRRLEVHIPSDTRSEVWNSERGRDLGVARLEDDRERNQETKGKGREMDEPRLSEVRMLSEQVEQPGVYMLGIVRDGQLHLHPISETHQLRPTLTYLDVLSRKNKRSRPGDDSDSDDGPPPDPDEPAPAPALKKERKTVGEAREVHVTARKTDDKSGGAQPLGGLSTARREMLAAIHAEEDEGWHDLQFFDVTTAESEEAFTRLFSQSDEVLQCKEDQTAFLVEGL</sequence>
<reference evidence="2" key="1">
    <citation type="submission" date="2020-05" db="EMBL/GenBank/DDBJ databases">
        <title>Mycena genomes resolve the evolution of fungal bioluminescence.</title>
        <authorList>
            <person name="Tsai I.J."/>
        </authorList>
    </citation>
    <scope>NUCLEOTIDE SEQUENCE</scope>
    <source>
        <strain evidence="2">110903Hualien_Pintung</strain>
    </source>
</reference>
<evidence type="ECO:0000256" key="1">
    <source>
        <dbReference type="SAM" id="MobiDB-lite"/>
    </source>
</evidence>
<gene>
    <name evidence="2" type="ORF">HMN09_00616400</name>
</gene>
<feature type="region of interest" description="Disordered" evidence="1">
    <location>
        <begin position="320"/>
        <end position="344"/>
    </location>
</feature>
<dbReference type="GO" id="GO:0005666">
    <property type="term" value="C:RNA polymerase III complex"/>
    <property type="evidence" value="ECO:0007669"/>
    <property type="project" value="TreeGrafter"/>
</dbReference>
<dbReference type="OrthoDB" id="340681at2759"/>
<dbReference type="InterPro" id="IPR006886">
    <property type="entry name" value="RNA_pol_III_Rpc5"/>
</dbReference>